<dbReference type="PROSITE" id="PS51767">
    <property type="entry name" value="PEPTIDASE_A1"/>
    <property type="match status" value="1"/>
</dbReference>
<keyword evidence="4 6" id="KW-0378">Hydrolase</keyword>
<proteinExistence type="inferred from homology"/>
<feature type="domain" description="Peptidase A1" evidence="9">
    <location>
        <begin position="108"/>
        <end position="447"/>
    </location>
</feature>
<dbReference type="SUPFAM" id="SSF50630">
    <property type="entry name" value="Acid proteases"/>
    <property type="match status" value="1"/>
</dbReference>
<dbReference type="Proteomes" id="UP000007148">
    <property type="component" value="Unassembled WGS sequence"/>
</dbReference>
<feature type="active site" evidence="5">
    <location>
        <position position="320"/>
    </location>
</feature>
<dbReference type="Gene3D" id="2.40.70.10">
    <property type="entry name" value="Acid Proteases"/>
    <property type="match status" value="2"/>
</dbReference>
<dbReference type="STRING" id="1109443.G4TQK3"/>
<evidence type="ECO:0000256" key="6">
    <source>
        <dbReference type="RuleBase" id="RU000454"/>
    </source>
</evidence>
<comment type="caution">
    <text evidence="10">The sequence shown here is derived from an EMBL/GenBank/DDBJ whole genome shotgun (WGS) entry which is preliminary data.</text>
</comment>
<dbReference type="HOGENOM" id="CLU_013253_1_2_1"/>
<organism evidence="10 11">
    <name type="scientific">Serendipita indica (strain DSM 11827)</name>
    <name type="common">Root endophyte fungus</name>
    <name type="synonym">Piriformospora indica</name>
    <dbReference type="NCBI Taxonomy" id="1109443"/>
    <lineage>
        <taxon>Eukaryota</taxon>
        <taxon>Fungi</taxon>
        <taxon>Dikarya</taxon>
        <taxon>Basidiomycota</taxon>
        <taxon>Agaricomycotina</taxon>
        <taxon>Agaricomycetes</taxon>
        <taxon>Sebacinales</taxon>
        <taxon>Serendipitaceae</taxon>
        <taxon>Serendipita</taxon>
    </lineage>
</organism>
<feature type="signal peptide" evidence="8">
    <location>
        <begin position="1"/>
        <end position="21"/>
    </location>
</feature>
<keyword evidence="2 6" id="KW-0645">Protease</keyword>
<protein>
    <submittedName>
        <fullName evidence="10">Related to aspartic peptidase A1-Laccaria bicolor</fullName>
    </submittedName>
</protein>
<dbReference type="eggNOG" id="KOG1339">
    <property type="taxonomic scope" value="Eukaryota"/>
</dbReference>
<dbReference type="PROSITE" id="PS00141">
    <property type="entry name" value="ASP_PROTEASE"/>
    <property type="match status" value="2"/>
</dbReference>
<evidence type="ECO:0000313" key="11">
    <source>
        <dbReference type="Proteomes" id="UP000007148"/>
    </source>
</evidence>
<dbReference type="Pfam" id="PF00026">
    <property type="entry name" value="Asp"/>
    <property type="match status" value="1"/>
</dbReference>
<keyword evidence="8" id="KW-0732">Signal</keyword>
<evidence type="ECO:0000256" key="3">
    <source>
        <dbReference type="ARBA" id="ARBA00022750"/>
    </source>
</evidence>
<dbReference type="GO" id="GO:0004190">
    <property type="term" value="F:aspartic-type endopeptidase activity"/>
    <property type="evidence" value="ECO:0007669"/>
    <property type="project" value="UniProtKB-KW"/>
</dbReference>
<dbReference type="InterPro" id="IPR033121">
    <property type="entry name" value="PEPTIDASE_A1"/>
</dbReference>
<evidence type="ECO:0000259" key="9">
    <source>
        <dbReference type="PROSITE" id="PS51767"/>
    </source>
</evidence>
<evidence type="ECO:0000313" key="10">
    <source>
        <dbReference type="EMBL" id="CCA73596.1"/>
    </source>
</evidence>
<reference evidence="10 11" key="1">
    <citation type="journal article" date="2011" name="PLoS Pathog.">
        <title>Endophytic Life Strategies Decoded by Genome and Transcriptome Analyses of the Mutualistic Root Symbiont Piriformospora indica.</title>
        <authorList>
            <person name="Zuccaro A."/>
            <person name="Lahrmann U."/>
            <person name="Guldener U."/>
            <person name="Langen G."/>
            <person name="Pfiffi S."/>
            <person name="Biedenkopf D."/>
            <person name="Wong P."/>
            <person name="Samans B."/>
            <person name="Grimm C."/>
            <person name="Basiewicz M."/>
            <person name="Murat C."/>
            <person name="Martin F."/>
            <person name="Kogel K.H."/>
        </authorList>
    </citation>
    <scope>NUCLEOTIDE SEQUENCE [LARGE SCALE GENOMIC DNA]</scope>
    <source>
        <strain evidence="10 11">DSM 11827</strain>
    </source>
</reference>
<dbReference type="GO" id="GO:0006508">
    <property type="term" value="P:proteolysis"/>
    <property type="evidence" value="ECO:0007669"/>
    <property type="project" value="UniProtKB-KW"/>
</dbReference>
<accession>G4TQK3</accession>
<evidence type="ECO:0000256" key="7">
    <source>
        <dbReference type="SAM" id="MobiDB-lite"/>
    </source>
</evidence>
<feature type="active site" evidence="5">
    <location>
        <position position="126"/>
    </location>
</feature>
<sequence length="553" mass="58460">MRSKAVVFFLLSTLLAPLVASESFTGPVKAKRSPPVTYPIHRRGSLYKTTVDEDQDAHFEWLKLVRERDIIRGQRLRASADGTGASSKNRRGSWETAALSSWAGDIFYFTNIKMGTPPQSIDVNLDTGSSDLWVASKTCLTCNTTTVQPYYDNSSSTFDSSTSSTFSATSDVATVSYGDGSAVRGIVSSDTVSLGSFTAPNQTFILVTAQNEDFSVAGLMGLGFPRLSQSGGTPWWLNVLSEFEQPEMSFYMAQWNNQTDPVIPGGQFTMGGRNSTLYDGEVQFVPLISQTYWTVQIDGVHVTDTTTLSLTNQYNVAIIDTGSTLILGPGEVVDEFYKAVPGAVRGTTLSPQLAGYWLIPCNTTINAKFQFSNSVTVTLPATLLGFQLVGRALPGYCTGSILGSSNGPYEQPTPSSIPSWIFGDAFLRATYTVFRKGPLSSNDTGTDEAGVGFAPLKGVDYNTNGLAMLGVDGNGIDGRIGNAGVIIPGGTDGTTIPGPTGVHTTTAAYGSSGPGSASNTGGSNGTSQNGKGYLLLPGHKVISLALLALVLVL</sequence>
<comment type="similarity">
    <text evidence="1 6">Belongs to the peptidase A1 family.</text>
</comment>
<dbReference type="InterPro" id="IPR034164">
    <property type="entry name" value="Pepsin-like_dom"/>
</dbReference>
<name>G4TQK3_SERID</name>
<keyword evidence="3 6" id="KW-0064">Aspartyl protease</keyword>
<dbReference type="InterPro" id="IPR001969">
    <property type="entry name" value="Aspartic_peptidase_AS"/>
</dbReference>
<dbReference type="OrthoDB" id="771136at2759"/>
<dbReference type="EMBL" id="CAFZ01000237">
    <property type="protein sequence ID" value="CCA73596.1"/>
    <property type="molecule type" value="Genomic_DNA"/>
</dbReference>
<dbReference type="FunCoup" id="G4TQK3">
    <property type="interactions" value="38"/>
</dbReference>
<dbReference type="FunFam" id="2.40.70.10:FF:000115">
    <property type="entry name" value="Lysosomal aspartic protease"/>
    <property type="match status" value="1"/>
</dbReference>
<dbReference type="CDD" id="cd05471">
    <property type="entry name" value="pepsin_like"/>
    <property type="match status" value="1"/>
</dbReference>
<evidence type="ECO:0000256" key="2">
    <source>
        <dbReference type="ARBA" id="ARBA00022670"/>
    </source>
</evidence>
<feature type="region of interest" description="Disordered" evidence="7">
    <location>
        <begin position="491"/>
        <end position="526"/>
    </location>
</feature>
<dbReference type="AlphaFoldDB" id="G4TQK3"/>
<evidence type="ECO:0000256" key="5">
    <source>
        <dbReference type="PIRSR" id="PIRSR601461-1"/>
    </source>
</evidence>
<dbReference type="InterPro" id="IPR001461">
    <property type="entry name" value="Aspartic_peptidase_A1"/>
</dbReference>
<evidence type="ECO:0000256" key="1">
    <source>
        <dbReference type="ARBA" id="ARBA00007447"/>
    </source>
</evidence>
<evidence type="ECO:0000256" key="8">
    <source>
        <dbReference type="SAM" id="SignalP"/>
    </source>
</evidence>
<evidence type="ECO:0000256" key="4">
    <source>
        <dbReference type="ARBA" id="ARBA00022801"/>
    </source>
</evidence>
<feature type="chain" id="PRO_5003468713" evidence="8">
    <location>
        <begin position="22"/>
        <end position="553"/>
    </location>
</feature>
<dbReference type="PANTHER" id="PTHR47966">
    <property type="entry name" value="BETA-SITE APP-CLEAVING ENZYME, ISOFORM A-RELATED"/>
    <property type="match status" value="1"/>
</dbReference>
<dbReference type="PRINTS" id="PR00792">
    <property type="entry name" value="PEPSIN"/>
</dbReference>
<dbReference type="InParanoid" id="G4TQK3"/>
<keyword evidence="11" id="KW-1185">Reference proteome</keyword>
<dbReference type="InterPro" id="IPR021109">
    <property type="entry name" value="Peptidase_aspartic_dom_sf"/>
</dbReference>
<gene>
    <name evidence="10" type="ORF">PIIN_07548</name>
</gene>
<dbReference type="PANTHER" id="PTHR47966:SF6">
    <property type="entry name" value="PEPTIDASE A1 DOMAIN-CONTAINING PROTEIN"/>
    <property type="match status" value="1"/>
</dbReference>